<dbReference type="PROSITE" id="PS51194">
    <property type="entry name" value="HELICASE_CTER"/>
    <property type="match status" value="1"/>
</dbReference>
<comment type="caution">
    <text evidence="12">The sequence shown here is derived from an EMBL/GenBank/DDBJ whole genome shotgun (WGS) entry which is preliminary data.</text>
</comment>
<evidence type="ECO:0000256" key="7">
    <source>
        <dbReference type="RuleBase" id="RU000492"/>
    </source>
</evidence>
<dbReference type="InterPro" id="IPR001650">
    <property type="entry name" value="Helicase_C-like"/>
</dbReference>
<keyword evidence="2 7" id="KW-0378">Hydrolase</keyword>
<dbReference type="GO" id="GO:0004386">
    <property type="term" value="F:helicase activity"/>
    <property type="evidence" value="ECO:0007669"/>
    <property type="project" value="UniProtKB-KW"/>
</dbReference>
<sequence length="438" mass="49029">MQFSDLIQNKKILQAIEDAGFTAPTPIQQQAIPAIGTGRDIIGLARTGTGKTAAFSLPLIQKLEDSWTAAREIRVRSLILSPTRELAIQLLSTIRKFTAHTELTSLLVHGGTEYENQILTLREGVDILIATPGRMLDLIERKALKLDQVEVFVVDEADRMLDMGFAPDIRKIAPMLPQTRQALFFSATMPPEALSLATGILHKPMTISADPVSAAAENIHKSLYYVEKNNKNALLSWLLKKLKYERILVFCRTRRGADRLTESMKKQGLPAAVLHGDKEQRHRQEILEKFKSGEIPILIATDLAARGIDIENISHIINFDLPNEPETFVHRIGRTARAGASGHAISFCDPTEKGYLRDILAHLNEDIDVVEAHPFHSEQVKNFSGNVKSKHTPDKKKHISKIREQTTWRLPPGQQKNLHKDAGPGKNARRNPRKKQQP</sequence>
<dbReference type="InterPro" id="IPR014014">
    <property type="entry name" value="RNA_helicase_DEAD_Q_motif"/>
</dbReference>
<feature type="region of interest" description="Disordered" evidence="8">
    <location>
        <begin position="383"/>
        <end position="438"/>
    </location>
</feature>
<dbReference type="PANTHER" id="PTHR47959:SF13">
    <property type="entry name" value="ATP-DEPENDENT RNA HELICASE RHLE"/>
    <property type="match status" value="1"/>
</dbReference>
<dbReference type="InterPro" id="IPR014001">
    <property type="entry name" value="Helicase_ATP-bd"/>
</dbReference>
<evidence type="ECO:0000256" key="6">
    <source>
        <dbReference type="PROSITE-ProRule" id="PRU00552"/>
    </source>
</evidence>
<dbReference type="CDD" id="cd18787">
    <property type="entry name" value="SF2_C_DEAD"/>
    <property type="match status" value="1"/>
</dbReference>
<evidence type="ECO:0000256" key="8">
    <source>
        <dbReference type="SAM" id="MobiDB-lite"/>
    </source>
</evidence>
<dbReference type="RefSeq" id="WP_322609876.1">
    <property type="nucleotide sequence ID" value="NZ_JARVCO010000012.1"/>
</dbReference>
<accession>A0ABU5N0X7</accession>
<organism evidence="12 13">
    <name type="scientific">Pontiella agarivorans</name>
    <dbReference type="NCBI Taxonomy" id="3038953"/>
    <lineage>
        <taxon>Bacteria</taxon>
        <taxon>Pseudomonadati</taxon>
        <taxon>Kiritimatiellota</taxon>
        <taxon>Kiritimatiellia</taxon>
        <taxon>Kiritimatiellales</taxon>
        <taxon>Pontiellaceae</taxon>
        <taxon>Pontiella</taxon>
    </lineage>
</organism>
<evidence type="ECO:0000259" key="9">
    <source>
        <dbReference type="PROSITE" id="PS51192"/>
    </source>
</evidence>
<evidence type="ECO:0000256" key="1">
    <source>
        <dbReference type="ARBA" id="ARBA00022741"/>
    </source>
</evidence>
<evidence type="ECO:0000256" key="2">
    <source>
        <dbReference type="ARBA" id="ARBA00022801"/>
    </source>
</evidence>
<dbReference type="Proteomes" id="UP001290861">
    <property type="component" value="Unassembled WGS sequence"/>
</dbReference>
<feature type="compositionally biased region" description="Basic residues" evidence="8">
    <location>
        <begin position="427"/>
        <end position="438"/>
    </location>
</feature>
<feature type="compositionally biased region" description="Basic residues" evidence="8">
    <location>
        <begin position="388"/>
        <end position="400"/>
    </location>
</feature>
<protein>
    <submittedName>
        <fullName evidence="12">DEAD/DEAH box helicase</fullName>
        <ecNumber evidence="12">3.6.4.-</ecNumber>
    </submittedName>
</protein>
<evidence type="ECO:0000256" key="4">
    <source>
        <dbReference type="ARBA" id="ARBA00022840"/>
    </source>
</evidence>
<dbReference type="Pfam" id="PF00271">
    <property type="entry name" value="Helicase_C"/>
    <property type="match status" value="1"/>
</dbReference>
<dbReference type="GO" id="GO:0016787">
    <property type="term" value="F:hydrolase activity"/>
    <property type="evidence" value="ECO:0007669"/>
    <property type="project" value="UniProtKB-KW"/>
</dbReference>
<dbReference type="Gene3D" id="3.40.50.300">
    <property type="entry name" value="P-loop containing nucleotide triphosphate hydrolases"/>
    <property type="match status" value="2"/>
</dbReference>
<dbReference type="SMART" id="SM00490">
    <property type="entry name" value="HELICc"/>
    <property type="match status" value="1"/>
</dbReference>
<dbReference type="InterPro" id="IPR050079">
    <property type="entry name" value="DEAD_box_RNA_helicase"/>
</dbReference>
<dbReference type="EMBL" id="JARVCO010000012">
    <property type="protein sequence ID" value="MDZ8120100.1"/>
    <property type="molecule type" value="Genomic_DNA"/>
</dbReference>
<keyword evidence="4 7" id="KW-0067">ATP-binding</keyword>
<dbReference type="SUPFAM" id="SSF52540">
    <property type="entry name" value="P-loop containing nucleoside triphosphate hydrolases"/>
    <property type="match status" value="1"/>
</dbReference>
<feature type="short sequence motif" description="Q motif" evidence="6">
    <location>
        <begin position="1"/>
        <end position="29"/>
    </location>
</feature>
<dbReference type="PANTHER" id="PTHR47959">
    <property type="entry name" value="ATP-DEPENDENT RNA HELICASE RHLE-RELATED"/>
    <property type="match status" value="1"/>
</dbReference>
<keyword evidence="1 7" id="KW-0547">Nucleotide-binding</keyword>
<dbReference type="InterPro" id="IPR011545">
    <property type="entry name" value="DEAD/DEAH_box_helicase_dom"/>
</dbReference>
<evidence type="ECO:0000259" key="10">
    <source>
        <dbReference type="PROSITE" id="PS51194"/>
    </source>
</evidence>
<dbReference type="PROSITE" id="PS00039">
    <property type="entry name" value="DEAD_ATP_HELICASE"/>
    <property type="match status" value="1"/>
</dbReference>
<dbReference type="SMART" id="SM00487">
    <property type="entry name" value="DEXDc"/>
    <property type="match status" value="1"/>
</dbReference>
<dbReference type="InterPro" id="IPR000629">
    <property type="entry name" value="RNA-helicase_DEAD-box_CS"/>
</dbReference>
<reference evidence="12 13" key="1">
    <citation type="journal article" date="2024" name="Appl. Environ. Microbiol.">
        <title>Pontiella agarivorans sp. nov., a novel marine anaerobic bacterium capable of degrading macroalgal polysaccharides and fixing nitrogen.</title>
        <authorList>
            <person name="Liu N."/>
            <person name="Kivenson V."/>
            <person name="Peng X."/>
            <person name="Cui Z."/>
            <person name="Lankiewicz T.S."/>
            <person name="Gosselin K.M."/>
            <person name="English C.J."/>
            <person name="Blair E.M."/>
            <person name="O'Malley M.A."/>
            <person name="Valentine D.L."/>
        </authorList>
    </citation>
    <scope>NUCLEOTIDE SEQUENCE [LARGE SCALE GENOMIC DNA]</scope>
    <source>
        <strain evidence="12 13">NLcol2</strain>
    </source>
</reference>
<dbReference type="EC" id="3.6.4.-" evidence="12"/>
<gene>
    <name evidence="12" type="ORF">P9H32_15825</name>
</gene>
<comment type="similarity">
    <text evidence="5 7">Belongs to the DEAD box helicase family.</text>
</comment>
<feature type="domain" description="Helicase ATP-binding" evidence="9">
    <location>
        <begin position="32"/>
        <end position="207"/>
    </location>
</feature>
<evidence type="ECO:0000313" key="12">
    <source>
        <dbReference type="EMBL" id="MDZ8120100.1"/>
    </source>
</evidence>
<keyword evidence="3 7" id="KW-0347">Helicase</keyword>
<dbReference type="Pfam" id="PF00270">
    <property type="entry name" value="DEAD"/>
    <property type="match status" value="1"/>
</dbReference>
<dbReference type="PROSITE" id="PS51195">
    <property type="entry name" value="Q_MOTIF"/>
    <property type="match status" value="1"/>
</dbReference>
<dbReference type="CDD" id="cd00268">
    <property type="entry name" value="DEADc"/>
    <property type="match status" value="1"/>
</dbReference>
<evidence type="ECO:0000256" key="5">
    <source>
        <dbReference type="ARBA" id="ARBA00038437"/>
    </source>
</evidence>
<dbReference type="InterPro" id="IPR027417">
    <property type="entry name" value="P-loop_NTPase"/>
</dbReference>
<name>A0ABU5N0X7_9BACT</name>
<feature type="domain" description="Helicase C-terminal" evidence="10">
    <location>
        <begin position="234"/>
        <end position="381"/>
    </location>
</feature>
<keyword evidence="13" id="KW-1185">Reference proteome</keyword>
<dbReference type="PROSITE" id="PS51192">
    <property type="entry name" value="HELICASE_ATP_BIND_1"/>
    <property type="match status" value="1"/>
</dbReference>
<feature type="domain" description="DEAD-box RNA helicase Q" evidence="11">
    <location>
        <begin position="1"/>
        <end position="29"/>
    </location>
</feature>
<proteinExistence type="inferred from homology"/>
<evidence type="ECO:0000313" key="13">
    <source>
        <dbReference type="Proteomes" id="UP001290861"/>
    </source>
</evidence>
<dbReference type="InterPro" id="IPR044742">
    <property type="entry name" value="DEAD/DEAH_RhlB"/>
</dbReference>
<evidence type="ECO:0000259" key="11">
    <source>
        <dbReference type="PROSITE" id="PS51195"/>
    </source>
</evidence>
<evidence type="ECO:0000256" key="3">
    <source>
        <dbReference type="ARBA" id="ARBA00022806"/>
    </source>
</evidence>